<reference evidence="4" key="1">
    <citation type="submission" date="2022-07" db="EMBL/GenBank/DDBJ databases">
        <title>Phylogenomic reconstructions and comparative analyses of Kickxellomycotina fungi.</title>
        <authorList>
            <person name="Reynolds N.K."/>
            <person name="Stajich J.E."/>
            <person name="Barry K."/>
            <person name="Grigoriev I.V."/>
            <person name="Crous P."/>
            <person name="Smith M.E."/>
        </authorList>
    </citation>
    <scope>NUCLEOTIDE SEQUENCE</scope>
    <source>
        <strain evidence="4">RSA 861</strain>
    </source>
</reference>
<name>A0A9W8A9R6_9FUNG</name>
<dbReference type="GO" id="GO:0044183">
    <property type="term" value="F:protein folding chaperone"/>
    <property type="evidence" value="ECO:0007669"/>
    <property type="project" value="TreeGrafter"/>
</dbReference>
<dbReference type="InterPro" id="IPR002777">
    <property type="entry name" value="PFD_beta-like"/>
</dbReference>
<dbReference type="GO" id="GO:0016272">
    <property type="term" value="C:prefoldin complex"/>
    <property type="evidence" value="ECO:0007669"/>
    <property type="project" value="InterPro"/>
</dbReference>
<evidence type="ECO:0000313" key="5">
    <source>
        <dbReference type="Proteomes" id="UP001150569"/>
    </source>
</evidence>
<evidence type="ECO:0000256" key="1">
    <source>
        <dbReference type="ARBA" id="ARBA00008045"/>
    </source>
</evidence>
<evidence type="ECO:0008006" key="6">
    <source>
        <dbReference type="Google" id="ProtNLM"/>
    </source>
</evidence>
<organism evidence="4 5">
    <name type="scientific">Tieghemiomyces parasiticus</name>
    <dbReference type="NCBI Taxonomy" id="78921"/>
    <lineage>
        <taxon>Eukaryota</taxon>
        <taxon>Fungi</taxon>
        <taxon>Fungi incertae sedis</taxon>
        <taxon>Zoopagomycota</taxon>
        <taxon>Kickxellomycotina</taxon>
        <taxon>Dimargaritomycetes</taxon>
        <taxon>Dimargaritales</taxon>
        <taxon>Dimargaritaceae</taxon>
        <taxon>Tieghemiomyces</taxon>
    </lineage>
</organism>
<proteinExistence type="inferred from homology"/>
<gene>
    <name evidence="4" type="ORF">IWQ60_005404</name>
</gene>
<dbReference type="SUPFAM" id="SSF46579">
    <property type="entry name" value="Prefoldin"/>
    <property type="match status" value="1"/>
</dbReference>
<dbReference type="OrthoDB" id="2015447at2759"/>
<protein>
    <recommendedName>
        <fullName evidence="6">Prefoldin subunit 1</fullName>
    </recommendedName>
</protein>
<dbReference type="AlphaFoldDB" id="A0A9W8A9R6"/>
<dbReference type="Pfam" id="PF01920">
    <property type="entry name" value="Prefoldin_2"/>
    <property type="match status" value="1"/>
</dbReference>
<evidence type="ECO:0000313" key="4">
    <source>
        <dbReference type="EMBL" id="KAJ1924146.1"/>
    </source>
</evidence>
<evidence type="ECO:0000256" key="2">
    <source>
        <dbReference type="ARBA" id="ARBA00023186"/>
    </source>
</evidence>
<sequence>MDQATVSNILRTLQTKIIDGQKQLTAVRAQMQAQERERRRNELTLKEIESLPDDVATYKSVGKMFLQVDQTVVVKDLKKSIEQSIDTSKGLEKKQKYVERELSDCSTSLRDIMHHGRDR</sequence>
<dbReference type="Gene3D" id="1.10.287.370">
    <property type="match status" value="1"/>
</dbReference>
<comment type="caution">
    <text evidence="4">The sequence shown here is derived from an EMBL/GenBank/DDBJ whole genome shotgun (WGS) entry which is preliminary data.</text>
</comment>
<dbReference type="Proteomes" id="UP001150569">
    <property type="component" value="Unassembled WGS sequence"/>
</dbReference>
<comment type="similarity">
    <text evidence="1">Belongs to the prefoldin subunit beta family.</text>
</comment>
<feature type="coiled-coil region" evidence="3">
    <location>
        <begin position="31"/>
        <end position="94"/>
    </location>
</feature>
<dbReference type="InterPro" id="IPR009053">
    <property type="entry name" value="Prefoldin"/>
</dbReference>
<dbReference type="PANTHER" id="PTHR20903">
    <property type="entry name" value="PREFOLDIN SUBUNIT 1-RELATED"/>
    <property type="match status" value="1"/>
</dbReference>
<keyword evidence="5" id="KW-1185">Reference proteome</keyword>
<dbReference type="GO" id="GO:0051082">
    <property type="term" value="F:unfolded protein binding"/>
    <property type="evidence" value="ECO:0007669"/>
    <property type="project" value="InterPro"/>
</dbReference>
<accession>A0A9W8A9R6</accession>
<dbReference type="GO" id="GO:0005737">
    <property type="term" value="C:cytoplasm"/>
    <property type="evidence" value="ECO:0007669"/>
    <property type="project" value="TreeGrafter"/>
</dbReference>
<evidence type="ECO:0000256" key="3">
    <source>
        <dbReference type="SAM" id="Coils"/>
    </source>
</evidence>
<keyword evidence="2" id="KW-0143">Chaperone</keyword>
<dbReference type="EMBL" id="JANBPT010000290">
    <property type="protein sequence ID" value="KAJ1924146.1"/>
    <property type="molecule type" value="Genomic_DNA"/>
</dbReference>
<dbReference type="PANTHER" id="PTHR20903:SF0">
    <property type="entry name" value="PREFOLDIN SUBUNIT 1"/>
    <property type="match status" value="1"/>
</dbReference>
<keyword evidence="3" id="KW-0175">Coiled coil</keyword>